<dbReference type="Pfam" id="PF00356">
    <property type="entry name" value="LacI"/>
    <property type="match status" value="1"/>
</dbReference>
<dbReference type="Proteomes" id="UP000593943">
    <property type="component" value="Chromosome"/>
</dbReference>
<evidence type="ECO:0000313" key="8">
    <source>
        <dbReference type="Proteomes" id="UP000593943"/>
    </source>
</evidence>
<dbReference type="PANTHER" id="PTHR30146">
    <property type="entry name" value="LACI-RELATED TRANSCRIPTIONAL REPRESSOR"/>
    <property type="match status" value="1"/>
</dbReference>
<keyword evidence="8" id="KW-1185">Reference proteome</keyword>
<dbReference type="PROSITE" id="PS00356">
    <property type="entry name" value="HTH_LACI_1"/>
    <property type="match status" value="1"/>
</dbReference>
<keyword evidence="1" id="KW-0805">Transcription regulation</keyword>
<keyword evidence="2 6" id="KW-0238">DNA-binding</keyword>
<dbReference type="Proteomes" id="UP000216057">
    <property type="component" value="Unassembled WGS sequence"/>
</dbReference>
<feature type="domain" description="HTH lacI-type" evidence="4">
    <location>
        <begin position="5"/>
        <end position="60"/>
    </location>
</feature>
<dbReference type="InterPro" id="IPR000843">
    <property type="entry name" value="HTH_LacI"/>
</dbReference>
<dbReference type="EMBL" id="CP062938">
    <property type="protein sequence ID" value="QOL32099.1"/>
    <property type="molecule type" value="Genomic_DNA"/>
</dbReference>
<dbReference type="InterPro" id="IPR028082">
    <property type="entry name" value="Peripla_BP_I"/>
</dbReference>
<evidence type="ECO:0000313" key="5">
    <source>
        <dbReference type="EMBL" id="OZG69554.1"/>
    </source>
</evidence>
<dbReference type="SUPFAM" id="SSF53822">
    <property type="entry name" value="Periplasmic binding protein-like I"/>
    <property type="match status" value="1"/>
</dbReference>
<dbReference type="GO" id="GO:0000976">
    <property type="term" value="F:transcription cis-regulatory region binding"/>
    <property type="evidence" value="ECO:0007669"/>
    <property type="project" value="TreeGrafter"/>
</dbReference>
<evidence type="ECO:0000313" key="7">
    <source>
        <dbReference type="Proteomes" id="UP000216057"/>
    </source>
</evidence>
<evidence type="ECO:0000256" key="3">
    <source>
        <dbReference type="ARBA" id="ARBA00023163"/>
    </source>
</evidence>
<protein>
    <submittedName>
        <fullName evidence="6">LacI family DNA-binding transcriptional regulator</fullName>
    </submittedName>
    <submittedName>
        <fullName evidence="5">Ribose operon repressor RbsR</fullName>
    </submittedName>
</protein>
<dbReference type="SUPFAM" id="SSF47413">
    <property type="entry name" value="lambda repressor-like DNA-binding domains"/>
    <property type="match status" value="1"/>
</dbReference>
<dbReference type="Gene3D" id="3.40.50.2300">
    <property type="match status" value="2"/>
</dbReference>
<proteinExistence type="predicted"/>
<dbReference type="InterPro" id="IPR046335">
    <property type="entry name" value="LacI/GalR-like_sensor"/>
</dbReference>
<dbReference type="SMART" id="SM00354">
    <property type="entry name" value="HTH_LACI"/>
    <property type="match status" value="1"/>
</dbReference>
<name>A0A261GDR1_9BIFI</name>
<evidence type="ECO:0000256" key="2">
    <source>
        <dbReference type="ARBA" id="ARBA00023125"/>
    </source>
</evidence>
<dbReference type="GO" id="GO:0003700">
    <property type="term" value="F:DNA-binding transcription factor activity"/>
    <property type="evidence" value="ECO:0007669"/>
    <property type="project" value="TreeGrafter"/>
</dbReference>
<reference evidence="6 8" key="2">
    <citation type="submission" date="2020-10" db="EMBL/GenBank/DDBJ databases">
        <title>Genome sequencing of Bifidobacterium eulemuris_DSMZ_100216.</title>
        <authorList>
            <person name="Kim J."/>
        </authorList>
    </citation>
    <scope>NUCLEOTIDE SEQUENCE [LARGE SCALE GENOMIC DNA]</scope>
    <source>
        <strain evidence="6 8">DSM 100216</strain>
    </source>
</reference>
<organism evidence="5 7">
    <name type="scientific">Bifidobacterium eulemuris</name>
    <dbReference type="NCBI Taxonomy" id="1765219"/>
    <lineage>
        <taxon>Bacteria</taxon>
        <taxon>Bacillati</taxon>
        <taxon>Actinomycetota</taxon>
        <taxon>Actinomycetes</taxon>
        <taxon>Bifidobacteriales</taxon>
        <taxon>Bifidobacteriaceae</taxon>
        <taxon>Bifidobacterium</taxon>
    </lineage>
</organism>
<evidence type="ECO:0000259" key="4">
    <source>
        <dbReference type="PROSITE" id="PS50932"/>
    </source>
</evidence>
<dbReference type="PROSITE" id="PS50932">
    <property type="entry name" value="HTH_LACI_2"/>
    <property type="match status" value="1"/>
</dbReference>
<dbReference type="InterPro" id="IPR010982">
    <property type="entry name" value="Lambda_DNA-bd_dom_sf"/>
</dbReference>
<accession>A0A261GDR1</accession>
<keyword evidence="3" id="KW-0804">Transcription</keyword>
<dbReference type="OrthoDB" id="37081at2"/>
<dbReference type="EMBL" id="MWWZ01000002">
    <property type="protein sequence ID" value="OZG69554.1"/>
    <property type="molecule type" value="Genomic_DNA"/>
</dbReference>
<dbReference type="PANTHER" id="PTHR30146:SF109">
    <property type="entry name" value="HTH-TYPE TRANSCRIPTIONAL REGULATOR GALS"/>
    <property type="match status" value="1"/>
</dbReference>
<sequence length="346" mass="37237">MGRRVTLKDVAAEAGVSMTAVSQALNGRPARMTEATRERIIEVATRMNYVPNQMARGLVTSQSMLLALLIPDIENLFFASLAKAIEDVCGSDGYSLIVANSDDSRETERGLLRTLEARGVDGILLIPARESMEDCTQLREDVERLNCPVVLADRLTGDQWCDAVGADHYQGGRMAARLLVEAGHRRVACVAGDERPGDVKVRFAGFVDELAEHGITLEPELNVSGRYRFLGGYDAADGIIDAGATAVFCCNDLMAMGFLSRMRERGLRAPDDCSVVGYDNIAGRFGMPELTTVDQNVPALAEACHAAIVSRIGAGGRKGKPWLESPKRELVTPRLVEGGTVGALAL</sequence>
<dbReference type="KEGG" id="beu:BE0216_06200"/>
<evidence type="ECO:0000256" key="1">
    <source>
        <dbReference type="ARBA" id="ARBA00023015"/>
    </source>
</evidence>
<reference evidence="5 7" key="1">
    <citation type="journal article" date="2017" name="BMC Genomics">
        <title>Comparative genomic and phylogenomic analyses of the Bifidobacteriaceae family.</title>
        <authorList>
            <person name="Lugli G.A."/>
            <person name="Milani C."/>
            <person name="Turroni F."/>
            <person name="Duranti S."/>
            <person name="Mancabelli L."/>
            <person name="Mangifesta M."/>
            <person name="Ferrario C."/>
            <person name="Modesto M."/>
            <person name="Mattarelli P."/>
            <person name="Jiri K."/>
            <person name="van Sinderen D."/>
            <person name="Ventura M."/>
        </authorList>
    </citation>
    <scope>NUCLEOTIDE SEQUENCE [LARGE SCALE GENOMIC DNA]</scope>
    <source>
        <strain evidence="5 7">DSM 100216</strain>
    </source>
</reference>
<dbReference type="Gene3D" id="1.10.260.40">
    <property type="entry name" value="lambda repressor-like DNA-binding domains"/>
    <property type="match status" value="1"/>
</dbReference>
<gene>
    <name evidence="6" type="ORF">BE0216_06200</name>
    <name evidence="5" type="ORF">BEUL_0146</name>
</gene>
<dbReference type="RefSeq" id="WP_094635871.1">
    <property type="nucleotide sequence ID" value="NZ_CP062938.1"/>
</dbReference>
<dbReference type="AlphaFoldDB" id="A0A261GDR1"/>
<evidence type="ECO:0000313" key="6">
    <source>
        <dbReference type="EMBL" id="QOL32099.1"/>
    </source>
</evidence>
<dbReference type="CDD" id="cd06267">
    <property type="entry name" value="PBP1_LacI_sugar_binding-like"/>
    <property type="match status" value="1"/>
</dbReference>
<dbReference type="CDD" id="cd01392">
    <property type="entry name" value="HTH_LacI"/>
    <property type="match status" value="1"/>
</dbReference>
<dbReference type="Pfam" id="PF13377">
    <property type="entry name" value="Peripla_BP_3"/>
    <property type="match status" value="1"/>
</dbReference>